<sequence length="40" mass="4636">MENKKGRNFRIRPSRTIDGRIVAAINRDLDEEPELLQNIG</sequence>
<protein>
    <submittedName>
        <fullName evidence="1">Uncharacterized protein</fullName>
    </submittedName>
</protein>
<organism evidence="1 2">
    <name type="scientific">Danxiaibacter flavus</name>
    <dbReference type="NCBI Taxonomy" id="3049108"/>
    <lineage>
        <taxon>Bacteria</taxon>
        <taxon>Pseudomonadati</taxon>
        <taxon>Bacteroidota</taxon>
        <taxon>Chitinophagia</taxon>
        <taxon>Chitinophagales</taxon>
        <taxon>Chitinophagaceae</taxon>
        <taxon>Danxiaibacter</taxon>
    </lineage>
</organism>
<evidence type="ECO:0000313" key="2">
    <source>
        <dbReference type="Proteomes" id="UP001560573"/>
    </source>
</evidence>
<reference evidence="1 2" key="1">
    <citation type="submission" date="2023-07" db="EMBL/GenBank/DDBJ databases">
        <authorList>
            <person name="Lian W.-H."/>
        </authorList>
    </citation>
    <scope>NUCLEOTIDE SEQUENCE [LARGE SCALE GENOMIC DNA]</scope>
    <source>
        <strain evidence="1 2">SYSU DXS3180</strain>
    </source>
</reference>
<proteinExistence type="predicted"/>
<dbReference type="EMBL" id="JAULBC010000007">
    <property type="protein sequence ID" value="MEX6689893.1"/>
    <property type="molecule type" value="Genomic_DNA"/>
</dbReference>
<comment type="caution">
    <text evidence="1">The sequence shown here is derived from an EMBL/GenBank/DDBJ whole genome shotgun (WGS) entry which is preliminary data.</text>
</comment>
<gene>
    <name evidence="1" type="ORF">QTN47_20465</name>
</gene>
<dbReference type="RefSeq" id="WP_369331300.1">
    <property type="nucleotide sequence ID" value="NZ_JAULBC010000007.1"/>
</dbReference>
<keyword evidence="2" id="KW-1185">Reference proteome</keyword>
<dbReference type="Proteomes" id="UP001560573">
    <property type="component" value="Unassembled WGS sequence"/>
</dbReference>
<name>A0ABV3ZJB6_9BACT</name>
<evidence type="ECO:0000313" key="1">
    <source>
        <dbReference type="EMBL" id="MEX6689893.1"/>
    </source>
</evidence>
<accession>A0ABV3ZJB6</accession>